<evidence type="ECO:0000313" key="15">
    <source>
        <dbReference type="Proteomes" id="UP000464754"/>
    </source>
</evidence>
<evidence type="ECO:0000259" key="13">
    <source>
        <dbReference type="PROSITE" id="PS50893"/>
    </source>
</evidence>
<evidence type="ECO:0000256" key="8">
    <source>
        <dbReference type="ARBA" id="ARBA00022840"/>
    </source>
</evidence>
<dbReference type="AlphaFoldDB" id="A0A6N4TNE7"/>
<keyword evidence="8 14" id="KW-0067">ATP-binding</keyword>
<dbReference type="InterPro" id="IPR017871">
    <property type="entry name" value="ABC_transporter-like_CS"/>
</dbReference>
<dbReference type="SUPFAM" id="SSF52540">
    <property type="entry name" value="P-loop containing nucleoside triphosphate hydrolases"/>
    <property type="match status" value="2"/>
</dbReference>
<dbReference type="Pfam" id="PF00005">
    <property type="entry name" value="ABC_tran"/>
    <property type="match status" value="2"/>
</dbReference>
<dbReference type="GO" id="GO:0006412">
    <property type="term" value="P:translation"/>
    <property type="evidence" value="ECO:0007669"/>
    <property type="project" value="UniProtKB-KW"/>
</dbReference>
<organism evidence="14 15">
    <name type="scientific">Amedibacterium intestinale</name>
    <dbReference type="NCBI Taxonomy" id="2583452"/>
    <lineage>
        <taxon>Bacteria</taxon>
        <taxon>Bacillati</taxon>
        <taxon>Bacillota</taxon>
        <taxon>Erysipelotrichia</taxon>
        <taxon>Erysipelotrichales</taxon>
        <taxon>Erysipelotrichaceae</taxon>
        <taxon>Amedibacterium</taxon>
    </lineage>
</organism>
<keyword evidence="4" id="KW-0699">rRNA-binding</keyword>
<feature type="region of interest" description="Disordered" evidence="12">
    <location>
        <begin position="491"/>
        <end position="517"/>
    </location>
</feature>
<keyword evidence="7" id="KW-0378">Hydrolase</keyword>
<evidence type="ECO:0000313" key="14">
    <source>
        <dbReference type="EMBL" id="BBK23945.1"/>
    </source>
</evidence>
<evidence type="ECO:0000256" key="9">
    <source>
        <dbReference type="ARBA" id="ARBA00022845"/>
    </source>
</evidence>
<dbReference type="PROSITE" id="PS50893">
    <property type="entry name" value="ABC_TRANSPORTER_2"/>
    <property type="match status" value="2"/>
</dbReference>
<keyword evidence="6" id="KW-0547">Nucleotide-binding</keyword>
<evidence type="ECO:0000256" key="12">
    <source>
        <dbReference type="SAM" id="MobiDB-lite"/>
    </source>
</evidence>
<dbReference type="PROSITE" id="PS00211">
    <property type="entry name" value="ABC_TRANSPORTER_1"/>
    <property type="match status" value="1"/>
</dbReference>
<dbReference type="InterPro" id="IPR051309">
    <property type="entry name" value="ABCF_ATPase"/>
</dbReference>
<dbReference type="Pfam" id="PF16326">
    <property type="entry name" value="ABC_tran_CTD"/>
    <property type="match status" value="1"/>
</dbReference>
<feature type="domain" description="ABC transporter" evidence="13">
    <location>
        <begin position="3"/>
        <end position="213"/>
    </location>
</feature>
<dbReference type="Gene3D" id="1.10.287.380">
    <property type="entry name" value="Valyl-tRNA synthetase, C-terminal domain"/>
    <property type="match status" value="1"/>
</dbReference>
<dbReference type="SMART" id="SM00382">
    <property type="entry name" value="AAA"/>
    <property type="match status" value="2"/>
</dbReference>
<dbReference type="PANTHER" id="PTHR42855:SF1">
    <property type="entry name" value="ABC TRANSPORTER DOMAIN-CONTAINING PROTEIN"/>
    <property type="match status" value="1"/>
</dbReference>
<feature type="domain" description="ABC transporter" evidence="13">
    <location>
        <begin position="277"/>
        <end position="494"/>
    </location>
</feature>
<keyword evidence="15" id="KW-1185">Reference proteome</keyword>
<keyword evidence="9" id="KW-0810">Translation regulation</keyword>
<protein>
    <submittedName>
        <fullName evidence="14">ABC transporter ATP-binding protein</fullName>
    </submittedName>
</protein>
<dbReference type="InterPro" id="IPR003593">
    <property type="entry name" value="AAA+_ATPase"/>
</dbReference>
<keyword evidence="11" id="KW-0648">Protein biosynthesis</keyword>
<keyword evidence="2" id="KW-0963">Cytoplasm</keyword>
<dbReference type="InterPro" id="IPR032781">
    <property type="entry name" value="ABC_tran_Xtn"/>
</dbReference>
<dbReference type="CDD" id="cd03221">
    <property type="entry name" value="ABCF_EF-3"/>
    <property type="match status" value="2"/>
</dbReference>
<name>A0A6N4TNE7_9FIRM</name>
<dbReference type="PANTHER" id="PTHR42855">
    <property type="entry name" value="ABC TRANSPORTER ATP-BINDING SUBUNIT"/>
    <property type="match status" value="1"/>
</dbReference>
<evidence type="ECO:0000256" key="2">
    <source>
        <dbReference type="ARBA" id="ARBA00022490"/>
    </source>
</evidence>
<evidence type="ECO:0000256" key="6">
    <source>
        <dbReference type="ARBA" id="ARBA00022741"/>
    </source>
</evidence>
<dbReference type="EMBL" id="AP019695">
    <property type="protein sequence ID" value="BBK23945.1"/>
    <property type="molecule type" value="Genomic_DNA"/>
</dbReference>
<feature type="compositionally biased region" description="Basic and acidic residues" evidence="12">
    <location>
        <begin position="508"/>
        <end position="517"/>
    </location>
</feature>
<evidence type="ECO:0000256" key="4">
    <source>
        <dbReference type="ARBA" id="ARBA00022730"/>
    </source>
</evidence>
<reference evidence="15" key="1">
    <citation type="submission" date="2019-05" db="EMBL/GenBank/DDBJ databases">
        <title>Complete genome sequencing of Absiella argi strain JCM 30884.</title>
        <authorList>
            <person name="Sakamoto M."/>
            <person name="Murakami T."/>
            <person name="Mori H."/>
        </authorList>
    </citation>
    <scope>NUCLEOTIDE SEQUENCE [LARGE SCALE GENOMIC DNA]</scope>
    <source>
        <strain evidence="15">JCM 30884</strain>
    </source>
</reference>
<keyword evidence="3" id="KW-0820">tRNA-binding</keyword>
<dbReference type="GO" id="GO:0019843">
    <property type="term" value="F:rRNA binding"/>
    <property type="evidence" value="ECO:0007669"/>
    <property type="project" value="UniProtKB-KW"/>
</dbReference>
<proteinExistence type="inferred from homology"/>
<dbReference type="InterPro" id="IPR037118">
    <property type="entry name" value="Val-tRNA_synth_C_sf"/>
</dbReference>
<dbReference type="InterPro" id="IPR027417">
    <property type="entry name" value="P-loop_NTPase"/>
</dbReference>
<dbReference type="Gene3D" id="3.40.50.300">
    <property type="entry name" value="P-loop containing nucleotide triphosphate hydrolases"/>
    <property type="match status" value="2"/>
</dbReference>
<dbReference type="FunFam" id="3.40.50.300:FF:000011">
    <property type="entry name" value="Putative ABC transporter ATP-binding component"/>
    <property type="match status" value="1"/>
</dbReference>
<dbReference type="Pfam" id="PF12848">
    <property type="entry name" value="ABC_tran_Xtn"/>
    <property type="match status" value="1"/>
</dbReference>
<evidence type="ECO:0000256" key="11">
    <source>
        <dbReference type="ARBA" id="ARBA00022917"/>
    </source>
</evidence>
<dbReference type="KEGG" id="aarg:Aargi30884_28480"/>
<sequence>MLLSAEHLTKHQNIKCIVKDVSFAIEDKDKIALVGVNGTGKTTLLRMIAGEEKYEEGTMIRKNGLRISYLAQDPVFKEEDTILHQILSMDKEIKEFEAKAILGKLGIYNVDEKVAHLSGGQRKRVALARALLKPCDLLLLDEPTNHLDNQMIEWLENYLQRFSKAVFMVTHDRYFLERVCTKIIEIDRTCLYTYEANYSEFLEAKEQRKEMMMVQDRKRANLLRKELEWMRAGVQARGTKSRDRIERFHKLNEIEDYKESSSVKLDTLTSRLGKKTMEWEHLSKAYKDKVLFHDFSYHLQRNDRIGILGVNGCGKSTLMRILAKEEMPDSGIVEHGETVRIAFFKQGCEEMDFSKTVLDYIKDTSNEIKTMEGSFSASQMLERFLFDKKMQYTPIGRLSGGERRRLYLLKVLISAPNILFLDEPTNDLDIETLQILEDYLDNFNGAIITVSHDRYFLDRICDKMFVFEGNGVIRQYTGGYSALKLEQSYSKEKTEKEKTVRQSIPKMSTKEKQELESMDQKMDDIQNKIQSLDEEMALAGDDFKKIQQLSDTRMNLENELEKLMERWEELSEKKQMIEDMKNK</sequence>
<feature type="compositionally biased region" description="Basic and acidic residues" evidence="12">
    <location>
        <begin position="491"/>
        <end position="500"/>
    </location>
</feature>
<dbReference type="InterPro" id="IPR003439">
    <property type="entry name" value="ABC_transporter-like_ATP-bd"/>
</dbReference>
<evidence type="ECO:0000256" key="3">
    <source>
        <dbReference type="ARBA" id="ARBA00022555"/>
    </source>
</evidence>
<dbReference type="GO" id="GO:0003677">
    <property type="term" value="F:DNA binding"/>
    <property type="evidence" value="ECO:0007669"/>
    <property type="project" value="InterPro"/>
</dbReference>
<dbReference type="FunFam" id="3.40.50.300:FF:000183">
    <property type="entry name" value="ABC transporter ATP-binding protein yjjK"/>
    <property type="match status" value="1"/>
</dbReference>
<evidence type="ECO:0000256" key="7">
    <source>
        <dbReference type="ARBA" id="ARBA00022801"/>
    </source>
</evidence>
<keyword evidence="10" id="KW-0694">RNA-binding</keyword>
<evidence type="ECO:0000256" key="1">
    <source>
        <dbReference type="ARBA" id="ARBA00005868"/>
    </source>
</evidence>
<keyword evidence="5" id="KW-0677">Repeat</keyword>
<dbReference type="GO" id="GO:0005524">
    <property type="term" value="F:ATP binding"/>
    <property type="evidence" value="ECO:0007669"/>
    <property type="project" value="UniProtKB-KW"/>
</dbReference>
<dbReference type="RefSeq" id="WP_118277064.1">
    <property type="nucleotide sequence ID" value="NZ_AP019695.1"/>
</dbReference>
<gene>
    <name evidence="14" type="ORF">Aargi30884_28480</name>
</gene>
<dbReference type="Proteomes" id="UP000464754">
    <property type="component" value="Chromosome"/>
</dbReference>
<dbReference type="GO" id="GO:0016887">
    <property type="term" value="F:ATP hydrolysis activity"/>
    <property type="evidence" value="ECO:0007669"/>
    <property type="project" value="InterPro"/>
</dbReference>
<dbReference type="GO" id="GO:0000049">
    <property type="term" value="F:tRNA binding"/>
    <property type="evidence" value="ECO:0007669"/>
    <property type="project" value="UniProtKB-KW"/>
</dbReference>
<evidence type="ECO:0000256" key="10">
    <source>
        <dbReference type="ARBA" id="ARBA00022884"/>
    </source>
</evidence>
<dbReference type="InterPro" id="IPR032524">
    <property type="entry name" value="ABC_tran_C"/>
</dbReference>
<accession>A0A6N4TNE7</accession>
<dbReference type="GO" id="GO:0006417">
    <property type="term" value="P:regulation of translation"/>
    <property type="evidence" value="ECO:0007669"/>
    <property type="project" value="UniProtKB-KW"/>
</dbReference>
<comment type="similarity">
    <text evidence="1">Belongs to the ABC transporter superfamily. ABCF family. Translational throttle EttA subfamily.</text>
</comment>
<evidence type="ECO:0000256" key="5">
    <source>
        <dbReference type="ARBA" id="ARBA00022737"/>
    </source>
</evidence>